<sequence length="433" mass="47677">MVHHRSEDRRANHVGKTICNGSLLLREVLGSGTYGVVYRATDLLSPTQAQYAVKCLDKKRCTKAGVNYARELSLHAAVNDIDGVIKMHRAFESRDFLFIVFDMCSGGDLLDGISGINVFWRNDELVKSTMFQLIDALDACHKRDIYHRDLKPENILLSKDRTKVWLADFGLATTKCVNDEFGCGSQLYMSPGETSFVLWSFSSLTPCDRVYQPRSQHRRHLLPSQRYLGPRNYAPQHARGTQSLASRVAGGRLLCAVPAEPRVLVVQDAHLARGNVLLRHVLAESPVKRPTLRALRDRIEDVQSFFMTDIELSCASREAQKCAILQTGGYLFPPKLAPVPVRVAPPPPSPIPSGSQMEPVDVKEVFFHAISNSSESTSGSSDSNVSTCTLESAGPVTPETAPVLGDADVSPIGSAVMGEGRREGRFLGRRCRS</sequence>
<keyword evidence="2 3" id="KW-0067">ATP-binding</keyword>
<evidence type="ECO:0000256" key="3">
    <source>
        <dbReference type="PROSITE-ProRule" id="PRU10141"/>
    </source>
</evidence>
<protein>
    <recommendedName>
        <fullName evidence="6">Protein kinase domain-containing protein</fullName>
    </recommendedName>
</protein>
<dbReference type="Gene3D" id="1.10.510.10">
    <property type="entry name" value="Transferase(Phosphotransferase) domain 1"/>
    <property type="match status" value="1"/>
</dbReference>
<evidence type="ECO:0000259" key="6">
    <source>
        <dbReference type="PROSITE" id="PS50011"/>
    </source>
</evidence>
<dbReference type="STRING" id="205917.A0A4Y9Y9F4"/>
<dbReference type="PANTHER" id="PTHR24347">
    <property type="entry name" value="SERINE/THREONINE-PROTEIN KINASE"/>
    <property type="match status" value="1"/>
</dbReference>
<proteinExistence type="inferred from homology"/>
<dbReference type="Pfam" id="PF00069">
    <property type="entry name" value="Pkinase"/>
    <property type="match status" value="1"/>
</dbReference>
<keyword evidence="8" id="KW-1185">Reference proteome</keyword>
<dbReference type="InterPro" id="IPR011009">
    <property type="entry name" value="Kinase-like_dom_sf"/>
</dbReference>
<reference evidence="7 8" key="1">
    <citation type="submission" date="2019-02" db="EMBL/GenBank/DDBJ databases">
        <title>Genome sequencing of the rare red list fungi Dentipellis fragilis.</title>
        <authorList>
            <person name="Buettner E."/>
            <person name="Kellner H."/>
        </authorList>
    </citation>
    <scope>NUCLEOTIDE SEQUENCE [LARGE SCALE GENOMIC DNA]</scope>
    <source>
        <strain evidence="7 8">DSM 105465</strain>
    </source>
</reference>
<name>A0A4Y9Y9F4_9AGAM</name>
<dbReference type="InterPro" id="IPR008271">
    <property type="entry name" value="Ser/Thr_kinase_AS"/>
</dbReference>
<feature type="binding site" evidence="3">
    <location>
        <position position="54"/>
    </location>
    <ligand>
        <name>ATP</name>
        <dbReference type="ChEBI" id="CHEBI:30616"/>
    </ligand>
</feature>
<dbReference type="PROSITE" id="PS00108">
    <property type="entry name" value="PROTEIN_KINASE_ST"/>
    <property type="match status" value="1"/>
</dbReference>
<dbReference type="AlphaFoldDB" id="A0A4Y9Y9F4"/>
<dbReference type="PROSITE" id="PS50011">
    <property type="entry name" value="PROTEIN_KINASE_DOM"/>
    <property type="match status" value="1"/>
</dbReference>
<evidence type="ECO:0000313" key="8">
    <source>
        <dbReference type="Proteomes" id="UP000298327"/>
    </source>
</evidence>
<feature type="domain" description="Protein kinase" evidence="6">
    <location>
        <begin position="23"/>
        <end position="306"/>
    </location>
</feature>
<feature type="region of interest" description="Disordered" evidence="5">
    <location>
        <begin position="373"/>
        <end position="408"/>
    </location>
</feature>
<dbReference type="GO" id="GO:0004674">
    <property type="term" value="F:protein serine/threonine kinase activity"/>
    <property type="evidence" value="ECO:0007669"/>
    <property type="project" value="UniProtKB-KW"/>
</dbReference>
<dbReference type="InterPro" id="IPR000719">
    <property type="entry name" value="Prot_kinase_dom"/>
</dbReference>
<dbReference type="GO" id="GO:0005524">
    <property type="term" value="F:ATP binding"/>
    <property type="evidence" value="ECO:0007669"/>
    <property type="project" value="UniProtKB-UniRule"/>
</dbReference>
<dbReference type="EMBL" id="SEOQ01000698">
    <property type="protein sequence ID" value="TFY58187.1"/>
    <property type="molecule type" value="Genomic_DNA"/>
</dbReference>
<dbReference type="SUPFAM" id="SSF56112">
    <property type="entry name" value="Protein kinase-like (PK-like)"/>
    <property type="match status" value="1"/>
</dbReference>
<comment type="caution">
    <text evidence="7">The sequence shown here is derived from an EMBL/GenBank/DDBJ whole genome shotgun (WGS) entry which is preliminary data.</text>
</comment>
<evidence type="ECO:0000256" key="1">
    <source>
        <dbReference type="ARBA" id="ARBA00022741"/>
    </source>
</evidence>
<dbReference type="Proteomes" id="UP000298327">
    <property type="component" value="Unassembled WGS sequence"/>
</dbReference>
<evidence type="ECO:0000313" key="7">
    <source>
        <dbReference type="EMBL" id="TFY58187.1"/>
    </source>
</evidence>
<evidence type="ECO:0000256" key="5">
    <source>
        <dbReference type="SAM" id="MobiDB-lite"/>
    </source>
</evidence>
<evidence type="ECO:0000256" key="4">
    <source>
        <dbReference type="RuleBase" id="RU000304"/>
    </source>
</evidence>
<keyword evidence="1 3" id="KW-0547">Nucleotide-binding</keyword>
<accession>A0A4Y9Y9F4</accession>
<keyword evidence="4" id="KW-0418">Kinase</keyword>
<organism evidence="7 8">
    <name type="scientific">Dentipellis fragilis</name>
    <dbReference type="NCBI Taxonomy" id="205917"/>
    <lineage>
        <taxon>Eukaryota</taxon>
        <taxon>Fungi</taxon>
        <taxon>Dikarya</taxon>
        <taxon>Basidiomycota</taxon>
        <taxon>Agaricomycotina</taxon>
        <taxon>Agaricomycetes</taxon>
        <taxon>Russulales</taxon>
        <taxon>Hericiaceae</taxon>
        <taxon>Dentipellis</taxon>
    </lineage>
</organism>
<comment type="similarity">
    <text evidence="4">Belongs to the protein kinase superfamily.</text>
</comment>
<gene>
    <name evidence="7" type="ORF">EVG20_g8249</name>
</gene>
<feature type="compositionally biased region" description="Low complexity" evidence="5">
    <location>
        <begin position="373"/>
        <end position="386"/>
    </location>
</feature>
<keyword evidence="4" id="KW-0723">Serine/threonine-protein kinase</keyword>
<keyword evidence="4" id="KW-0808">Transferase</keyword>
<dbReference type="InterPro" id="IPR017441">
    <property type="entry name" value="Protein_kinase_ATP_BS"/>
</dbReference>
<evidence type="ECO:0000256" key="2">
    <source>
        <dbReference type="ARBA" id="ARBA00022840"/>
    </source>
</evidence>
<dbReference type="PROSITE" id="PS00107">
    <property type="entry name" value="PROTEIN_KINASE_ATP"/>
    <property type="match status" value="1"/>
</dbReference>
<dbReference type="OrthoDB" id="541276at2759"/>
<dbReference type="SMART" id="SM00220">
    <property type="entry name" value="S_TKc"/>
    <property type="match status" value="1"/>
</dbReference>